<accession>A0AA40I288</accession>
<organism evidence="1 2">
    <name type="scientific">Cnephaeus nilssonii</name>
    <name type="common">Northern bat</name>
    <name type="synonym">Eptesicus nilssonii</name>
    <dbReference type="NCBI Taxonomy" id="3371016"/>
    <lineage>
        <taxon>Eukaryota</taxon>
        <taxon>Metazoa</taxon>
        <taxon>Chordata</taxon>
        <taxon>Craniata</taxon>
        <taxon>Vertebrata</taxon>
        <taxon>Euteleostomi</taxon>
        <taxon>Mammalia</taxon>
        <taxon>Eutheria</taxon>
        <taxon>Laurasiatheria</taxon>
        <taxon>Chiroptera</taxon>
        <taxon>Yangochiroptera</taxon>
        <taxon>Vespertilionidae</taxon>
        <taxon>Cnephaeus</taxon>
    </lineage>
</organism>
<dbReference type="Proteomes" id="UP001177744">
    <property type="component" value="Unassembled WGS sequence"/>
</dbReference>
<dbReference type="AlphaFoldDB" id="A0AA40I288"/>
<protein>
    <submittedName>
        <fullName evidence="1">Uncharacterized protein</fullName>
    </submittedName>
</protein>
<evidence type="ECO:0000313" key="1">
    <source>
        <dbReference type="EMBL" id="KAK1341693.1"/>
    </source>
</evidence>
<evidence type="ECO:0000313" key="2">
    <source>
        <dbReference type="Proteomes" id="UP001177744"/>
    </source>
</evidence>
<comment type="caution">
    <text evidence="1">The sequence shown here is derived from an EMBL/GenBank/DDBJ whole genome shotgun (WGS) entry which is preliminary data.</text>
</comment>
<keyword evidence="2" id="KW-1185">Reference proteome</keyword>
<reference evidence="1" key="1">
    <citation type="submission" date="2023-06" db="EMBL/GenBank/DDBJ databases">
        <title>Reference genome for the Northern bat (Eptesicus nilssonii), a most northern bat species.</title>
        <authorList>
            <person name="Laine V.N."/>
            <person name="Pulliainen A.T."/>
            <person name="Lilley T.M."/>
        </authorList>
    </citation>
    <scope>NUCLEOTIDE SEQUENCE</scope>
    <source>
        <strain evidence="1">BLF_Eptnil</strain>
        <tissue evidence="1">Kidney</tissue>
    </source>
</reference>
<name>A0AA40I288_CNENI</name>
<sequence>MSLCASQSPLRIRTPVTLDWDDAYDLISLKSPFHTASKYSHLRVLAGQGLSVWLWFSHSGHQPQTEDIDLRQWAQTSGSWHRPQTEGTDLK</sequence>
<proteinExistence type="predicted"/>
<gene>
    <name evidence="1" type="ORF">QTO34_016441</name>
</gene>
<dbReference type="EMBL" id="JAULJE010000006">
    <property type="protein sequence ID" value="KAK1341693.1"/>
    <property type="molecule type" value="Genomic_DNA"/>
</dbReference>